<protein>
    <recommendedName>
        <fullName evidence="3">PF10974 family protein</fullName>
    </recommendedName>
</protein>
<comment type="caution">
    <text evidence="1">The sequence shown here is derived from an EMBL/GenBank/DDBJ whole genome shotgun (WGS) entry which is preliminary data.</text>
</comment>
<reference evidence="1 2" key="1">
    <citation type="submission" date="2013-01" db="EMBL/GenBank/DDBJ databases">
        <authorList>
            <person name="Harkins D.M."/>
            <person name="Durkin A.S."/>
            <person name="Brinkac L.M."/>
            <person name="Haft D.H."/>
            <person name="Selengut J.D."/>
            <person name="Sanka R."/>
            <person name="DePew J."/>
            <person name="Purushe J."/>
            <person name="Matthias M.A."/>
            <person name="Vinetz J.M."/>
            <person name="Sutton G.G."/>
            <person name="Nierman W.C."/>
            <person name="Fouts D.E."/>
        </authorList>
    </citation>
    <scope>NUCLEOTIDE SEQUENCE [LARGE SCALE GENOMIC DNA]</scope>
    <source>
        <strain evidence="1 2">CBC1416</strain>
    </source>
</reference>
<dbReference type="EMBL" id="AKWE02000184">
    <property type="protein sequence ID" value="EMO56205.1"/>
    <property type="molecule type" value="Genomic_DNA"/>
</dbReference>
<name>M6VH78_9LEPT</name>
<organism evidence="1 2">
    <name type="scientific">Leptospira santarosai str. CBC1416</name>
    <dbReference type="NCBI Taxonomy" id="1193059"/>
    <lineage>
        <taxon>Bacteria</taxon>
        <taxon>Pseudomonadati</taxon>
        <taxon>Spirochaetota</taxon>
        <taxon>Spirochaetia</taxon>
        <taxon>Leptospirales</taxon>
        <taxon>Leptospiraceae</taxon>
        <taxon>Leptospira</taxon>
    </lineage>
</organism>
<sequence>MTFFFFFETFENTDNLKGIRMKEAIGHLLNPSTLEPNFGLYSGTLGIDNSREYKSSFLSSLKKIDSVLVDLITGDFLLGLRIFRGPGACKALFNLWFFESGEFRDFEWVGSPSKEFLSRGTFRNGYWSFTQGNQRFNFRLDDTIQQGYTHSSIFTSDLSLQLDALVSIVEKTNKPVSFLGMSGKDWLFRLISPDLPVRGQLAIDDKIWNLESSERLSYSVTAGFESVSFLPESRIYGFGSGKHSFRLNYNKNSGILLWRNGIPTFLETASFKKESLSYVLHDPSDQIELTVTPVRTTRQMISGFFGKKIPMERVEGKVSGKIRIGNKKETIKKGFAILEI</sequence>
<dbReference type="Proteomes" id="UP000012149">
    <property type="component" value="Unassembled WGS sequence"/>
</dbReference>
<evidence type="ECO:0000313" key="2">
    <source>
        <dbReference type="Proteomes" id="UP000012149"/>
    </source>
</evidence>
<gene>
    <name evidence="1" type="ORF">LEP1GSC161_2123</name>
</gene>
<evidence type="ECO:0000313" key="1">
    <source>
        <dbReference type="EMBL" id="EMO56205.1"/>
    </source>
</evidence>
<proteinExistence type="predicted"/>
<evidence type="ECO:0008006" key="3">
    <source>
        <dbReference type="Google" id="ProtNLM"/>
    </source>
</evidence>
<accession>M6VH78</accession>
<dbReference type="AlphaFoldDB" id="M6VH78"/>